<evidence type="ECO:0000256" key="4">
    <source>
        <dbReference type="ARBA" id="ARBA00022853"/>
    </source>
</evidence>
<dbReference type="PANTHER" id="PTHR12855">
    <property type="entry name" value="DNA METHYLTRANSFERASE 1-ASSOCIATED PROTEIN 1 FAMILY MEMBER"/>
    <property type="match status" value="1"/>
</dbReference>
<proteinExistence type="inferred from homology"/>
<dbReference type="GO" id="GO:0006281">
    <property type="term" value="P:DNA repair"/>
    <property type="evidence" value="ECO:0007669"/>
    <property type="project" value="EnsemblFungi"/>
</dbReference>
<keyword evidence="5" id="KW-0805">Transcription regulation</keyword>
<evidence type="ECO:0000256" key="9">
    <source>
        <dbReference type="SAM" id="Coils"/>
    </source>
</evidence>
<feature type="coiled-coil region" evidence="9">
    <location>
        <begin position="421"/>
        <end position="451"/>
    </location>
</feature>
<dbReference type="GO" id="GO:0000122">
    <property type="term" value="P:negative regulation of transcription by RNA polymerase II"/>
    <property type="evidence" value="ECO:0007669"/>
    <property type="project" value="TreeGrafter"/>
</dbReference>
<dbReference type="AlphaFoldDB" id="A0A1E3QQQ8"/>
<dbReference type="RefSeq" id="XP_018984625.1">
    <property type="nucleotide sequence ID" value="XM_019129288.1"/>
</dbReference>
<evidence type="ECO:0000313" key="11">
    <source>
        <dbReference type="EMBL" id="ODQ79297.1"/>
    </source>
</evidence>
<keyword evidence="6" id="KW-0804">Transcription</keyword>
<dbReference type="GO" id="GO:0000812">
    <property type="term" value="C:Swr1 complex"/>
    <property type="evidence" value="ECO:0007669"/>
    <property type="project" value="EnsemblFungi"/>
</dbReference>
<dbReference type="GO" id="GO:0035267">
    <property type="term" value="C:NuA4 histone acetyltransferase complex"/>
    <property type="evidence" value="ECO:0007669"/>
    <property type="project" value="EnsemblFungi"/>
</dbReference>
<feature type="domain" description="DAMP1 SANT/Myb-like" evidence="10">
    <location>
        <begin position="97"/>
        <end position="190"/>
    </location>
</feature>
<dbReference type="STRING" id="984486.A0A1E3QQQ8"/>
<dbReference type="GeneID" id="30147141"/>
<comment type="similarity">
    <text evidence="2">Belongs to the SWC4 family.</text>
</comment>
<evidence type="ECO:0000256" key="3">
    <source>
        <dbReference type="ARBA" id="ARBA00019132"/>
    </source>
</evidence>
<comment type="function">
    <text evidence="8">Component of the SWR1 complex which mediates the ATP-dependent exchange of histone H2A for the H2A variant HZT1 leading to transcriptional regulation of selected genes by chromatin remodeling. Component of the NuA4 histone acetyltransferase complex which is involved in transcriptional activation of selected genes principally by acetylation of nucleosomal histone H4 and H2A. The NuA4 complex is also involved in DNA repair.</text>
</comment>
<reference evidence="12" key="1">
    <citation type="submission" date="2016-05" db="EMBL/GenBank/DDBJ databases">
        <title>Comparative genomics of biotechnologically important yeasts.</title>
        <authorList>
            <consortium name="DOE Joint Genome Institute"/>
            <person name="Riley R."/>
            <person name="Haridas S."/>
            <person name="Wolfe K.H."/>
            <person name="Lopes M.R."/>
            <person name="Hittinger C.T."/>
            <person name="Goker M."/>
            <person name="Salamov A."/>
            <person name="Wisecaver J."/>
            <person name="Long T.M."/>
            <person name="Aerts A.L."/>
            <person name="Barry K."/>
            <person name="Choi C."/>
            <person name="Clum A."/>
            <person name="Coughlan A.Y."/>
            <person name="Deshpande S."/>
            <person name="Douglass A.P."/>
            <person name="Hanson S.J."/>
            <person name="Klenk H.-P."/>
            <person name="Labutti K."/>
            <person name="Lapidus A."/>
            <person name="Lindquist E."/>
            <person name="Lipzen A."/>
            <person name="Meier-Kolthoff J.P."/>
            <person name="Ohm R.A."/>
            <person name="Otillar R.P."/>
            <person name="Pangilinan J."/>
            <person name="Peng Y."/>
            <person name="Rokas A."/>
            <person name="Rosa C.A."/>
            <person name="Scheuner C."/>
            <person name="Sibirny A.A."/>
            <person name="Slot J.C."/>
            <person name="Stielow J.B."/>
            <person name="Sun H."/>
            <person name="Kurtzman C.P."/>
            <person name="Blackwell M."/>
            <person name="Grigoriev I.V."/>
            <person name="Jeffries T.W."/>
        </authorList>
    </citation>
    <scope>NUCLEOTIDE SEQUENCE [LARGE SCALE GENOMIC DNA]</scope>
    <source>
        <strain evidence="12">NRRL Y-12698</strain>
    </source>
</reference>
<protein>
    <recommendedName>
        <fullName evidence="3">SWR1-complex protein 4</fullName>
    </recommendedName>
</protein>
<dbReference type="OrthoDB" id="19740at2759"/>
<evidence type="ECO:0000259" key="10">
    <source>
        <dbReference type="Pfam" id="PF16282"/>
    </source>
</evidence>
<evidence type="ECO:0000256" key="2">
    <source>
        <dbReference type="ARBA" id="ARBA00006918"/>
    </source>
</evidence>
<dbReference type="InterPro" id="IPR032563">
    <property type="entry name" value="DAMP1_SANT-like"/>
</dbReference>
<organism evidence="11 12">
    <name type="scientific">Babjeviella inositovora NRRL Y-12698</name>
    <dbReference type="NCBI Taxonomy" id="984486"/>
    <lineage>
        <taxon>Eukaryota</taxon>
        <taxon>Fungi</taxon>
        <taxon>Dikarya</taxon>
        <taxon>Ascomycota</taxon>
        <taxon>Saccharomycotina</taxon>
        <taxon>Pichiomycetes</taxon>
        <taxon>Serinales incertae sedis</taxon>
        <taxon>Babjeviella</taxon>
    </lineage>
</organism>
<dbReference type="Proteomes" id="UP000094336">
    <property type="component" value="Unassembled WGS sequence"/>
</dbReference>
<accession>A0A1E3QQQ8</accession>
<evidence type="ECO:0000313" key="12">
    <source>
        <dbReference type="Proteomes" id="UP000094336"/>
    </source>
</evidence>
<dbReference type="EMBL" id="KV454433">
    <property type="protein sequence ID" value="ODQ79297.1"/>
    <property type="molecule type" value="Genomic_DNA"/>
</dbReference>
<dbReference type="PANTHER" id="PTHR12855:SF10">
    <property type="entry name" value="DNA METHYLTRANSFERASE 1-ASSOCIATED PROTEIN 1"/>
    <property type="match status" value="1"/>
</dbReference>
<keyword evidence="12" id="KW-1185">Reference proteome</keyword>
<evidence type="ECO:0000256" key="1">
    <source>
        <dbReference type="ARBA" id="ARBA00004123"/>
    </source>
</evidence>
<keyword evidence="4" id="KW-0156">Chromatin regulator</keyword>
<keyword evidence="9" id="KW-0175">Coiled coil</keyword>
<sequence>MSTSDVLDVLNVQRNSQPTQKKRVTATKKQAGINRELYNLLGANTPSVQLTPTLRFKDRIHAIQKPRLWRYETFQNGARTDGLELSHWVKEDVAGPYPFEKYNTKLPIPRLFEDDYDEFLAREEQEKKESDKPEDEQPEEPWSFAETQYLFGLCEMYDLRWVVIHDRYEYETFRSMEDLKAQFYRLSAQILAKRAAETGSNDETTKATIEALNSFDKLKELNRKEYLTKLLSRSSAEIAEEESLVIEARKFEMSAKKMLTERLQLLKLLDSPQSASTAQFQTSQGLAQLYNALMVSDKHKKRKAETPPVAPVMPAIKREKLSSGISPLQQYLKAHILGHSHEESHSPVAQLLSRKLTPRDEALYGLSFQEKIAPGISLRSARVHTFKPTVQAKVGALLTELQIPAKPVMPTMAVAEKFDELTKAIGVLMDIKRQKDKLEAELKVLKNLKGR</sequence>
<evidence type="ECO:0000256" key="5">
    <source>
        <dbReference type="ARBA" id="ARBA00023015"/>
    </source>
</evidence>
<gene>
    <name evidence="11" type="ORF">BABINDRAFT_162324</name>
</gene>
<dbReference type="GO" id="GO:0051276">
    <property type="term" value="P:chromosome organization"/>
    <property type="evidence" value="ECO:0007669"/>
    <property type="project" value="EnsemblFungi"/>
</dbReference>
<dbReference type="GO" id="GO:0006338">
    <property type="term" value="P:chromatin remodeling"/>
    <property type="evidence" value="ECO:0007669"/>
    <property type="project" value="EnsemblFungi"/>
</dbReference>
<evidence type="ECO:0000256" key="6">
    <source>
        <dbReference type="ARBA" id="ARBA00023163"/>
    </source>
</evidence>
<name>A0A1E3QQQ8_9ASCO</name>
<dbReference type="Gene3D" id="1.10.10.60">
    <property type="entry name" value="Homeodomain-like"/>
    <property type="match status" value="1"/>
</dbReference>
<keyword evidence="7" id="KW-0539">Nucleus</keyword>
<evidence type="ECO:0000256" key="7">
    <source>
        <dbReference type="ARBA" id="ARBA00023242"/>
    </source>
</evidence>
<dbReference type="GO" id="GO:0003714">
    <property type="term" value="F:transcription corepressor activity"/>
    <property type="evidence" value="ECO:0007669"/>
    <property type="project" value="TreeGrafter"/>
</dbReference>
<comment type="subcellular location">
    <subcellularLocation>
        <location evidence="1">Nucleus</location>
    </subcellularLocation>
</comment>
<dbReference type="InterPro" id="IPR027109">
    <property type="entry name" value="Swc4/Dmap1"/>
</dbReference>
<dbReference type="Pfam" id="PF16282">
    <property type="entry name" value="SANT_DAMP1_like"/>
    <property type="match status" value="1"/>
</dbReference>
<evidence type="ECO:0000256" key="8">
    <source>
        <dbReference type="ARBA" id="ARBA00025264"/>
    </source>
</evidence>